<protein>
    <submittedName>
        <fullName evidence="9">Outer membrane protein transport protein</fullName>
    </submittedName>
</protein>
<evidence type="ECO:0000256" key="2">
    <source>
        <dbReference type="ARBA" id="ARBA00008163"/>
    </source>
</evidence>
<evidence type="ECO:0000256" key="4">
    <source>
        <dbReference type="ARBA" id="ARBA00022692"/>
    </source>
</evidence>
<name>A0ABT8DZA3_9BURK</name>
<dbReference type="PANTHER" id="PTHR35093:SF8">
    <property type="entry name" value="OUTER MEMBRANE PROTEIN NMB0088-RELATED"/>
    <property type="match status" value="1"/>
</dbReference>
<organism evidence="9 10">
    <name type="scientific">Roseateles violae</name>
    <dbReference type="NCBI Taxonomy" id="3058042"/>
    <lineage>
        <taxon>Bacteria</taxon>
        <taxon>Pseudomonadati</taxon>
        <taxon>Pseudomonadota</taxon>
        <taxon>Betaproteobacteria</taxon>
        <taxon>Burkholderiales</taxon>
        <taxon>Sphaerotilaceae</taxon>
        <taxon>Roseateles</taxon>
    </lineage>
</organism>
<comment type="similarity">
    <text evidence="2">Belongs to the OmpP1/FadL family.</text>
</comment>
<evidence type="ECO:0000256" key="5">
    <source>
        <dbReference type="ARBA" id="ARBA00022729"/>
    </source>
</evidence>
<dbReference type="PANTHER" id="PTHR35093">
    <property type="entry name" value="OUTER MEMBRANE PROTEIN NMB0088-RELATED"/>
    <property type="match status" value="1"/>
</dbReference>
<dbReference type="Proteomes" id="UP001228044">
    <property type="component" value="Unassembled WGS sequence"/>
</dbReference>
<comment type="subcellular location">
    <subcellularLocation>
        <location evidence="1">Cell outer membrane</location>
        <topology evidence="1">Multi-pass membrane protein</topology>
    </subcellularLocation>
</comment>
<keyword evidence="7" id="KW-0998">Cell outer membrane</keyword>
<dbReference type="EMBL" id="JAUHHC010000006">
    <property type="protein sequence ID" value="MDN3922913.1"/>
    <property type="molecule type" value="Genomic_DNA"/>
</dbReference>
<dbReference type="InterPro" id="IPR005017">
    <property type="entry name" value="OMPP1/FadL/TodX"/>
</dbReference>
<evidence type="ECO:0000256" key="3">
    <source>
        <dbReference type="ARBA" id="ARBA00022452"/>
    </source>
</evidence>
<accession>A0ABT8DZA3</accession>
<keyword evidence="10" id="KW-1185">Reference proteome</keyword>
<evidence type="ECO:0000256" key="6">
    <source>
        <dbReference type="ARBA" id="ARBA00023136"/>
    </source>
</evidence>
<sequence length="392" mass="41386">MQATRRLKLLAVAAATLASHGAVLAINGAQPGGYGVKNAAMGGASIALPLDAEAAANNPAGMGVLPSSSTLGIQLFNGRSSANYVLPGNQLHNEQTQAAPEGGINWRPDPRWAMGLSIAGSGAGSDYGQPALPVTGAAAAMTTLRVLELIPTVAWTPSPQLSLGLGLNMAAQQFEAAGVIVPAPVPGGLYPVPGHGRQSATGVGLRAGLLWQAAEDWTFGISLKSRTRMGRLEGYEQDLLAYSDGRVDVPAQYGIGVAWRPSERLSLAADYLRILWGEIKAMQDPNGFAWRNQPVLRLGAAWQLDERWSLRTGLSLNKGQIDSARTLQNLLVPSINERAFTLGSSWQLNPQGEINLGYELNPRSTLNGTGPSTGTSLTSKVQMLLLGYHHRF</sequence>
<keyword evidence="6" id="KW-0472">Membrane</keyword>
<proteinExistence type="inferred from homology"/>
<evidence type="ECO:0000313" key="10">
    <source>
        <dbReference type="Proteomes" id="UP001228044"/>
    </source>
</evidence>
<evidence type="ECO:0000256" key="1">
    <source>
        <dbReference type="ARBA" id="ARBA00004571"/>
    </source>
</evidence>
<feature type="signal peptide" evidence="8">
    <location>
        <begin position="1"/>
        <end position="25"/>
    </location>
</feature>
<dbReference type="Gene3D" id="2.40.160.60">
    <property type="entry name" value="Outer membrane protein transport protein (OMPP1/FadL/TodX)"/>
    <property type="match status" value="1"/>
</dbReference>
<feature type="chain" id="PRO_5045841593" evidence="8">
    <location>
        <begin position="26"/>
        <end position="392"/>
    </location>
</feature>
<dbReference type="SUPFAM" id="SSF56935">
    <property type="entry name" value="Porins"/>
    <property type="match status" value="1"/>
</dbReference>
<comment type="caution">
    <text evidence="9">The sequence shown here is derived from an EMBL/GenBank/DDBJ whole genome shotgun (WGS) entry which is preliminary data.</text>
</comment>
<keyword evidence="5 8" id="KW-0732">Signal</keyword>
<keyword evidence="3" id="KW-1134">Transmembrane beta strand</keyword>
<dbReference type="RefSeq" id="WP_290361221.1">
    <property type="nucleotide sequence ID" value="NZ_JAUHHC010000006.1"/>
</dbReference>
<reference evidence="9 10" key="1">
    <citation type="submission" date="2023-06" db="EMBL/GenBank/DDBJ databases">
        <title>Pelomonas sp. PFR6 16S ribosomal RNA gene Genome sequencing and assembly.</title>
        <authorList>
            <person name="Woo H."/>
        </authorList>
    </citation>
    <scope>NUCLEOTIDE SEQUENCE [LARGE SCALE GENOMIC DNA]</scope>
    <source>
        <strain evidence="9 10">PFR6</strain>
    </source>
</reference>
<evidence type="ECO:0000256" key="8">
    <source>
        <dbReference type="SAM" id="SignalP"/>
    </source>
</evidence>
<evidence type="ECO:0000256" key="7">
    <source>
        <dbReference type="ARBA" id="ARBA00023237"/>
    </source>
</evidence>
<dbReference type="Pfam" id="PF03349">
    <property type="entry name" value="Toluene_X"/>
    <property type="match status" value="1"/>
</dbReference>
<keyword evidence="4" id="KW-0812">Transmembrane</keyword>
<evidence type="ECO:0000313" key="9">
    <source>
        <dbReference type="EMBL" id="MDN3922913.1"/>
    </source>
</evidence>
<gene>
    <name evidence="9" type="ORF">QWJ38_21690</name>
</gene>